<evidence type="ECO:0000259" key="9">
    <source>
        <dbReference type="PROSITE" id="PS51225"/>
    </source>
</evidence>
<organism evidence="10 11">
    <name type="scientific">Coregonus suidteri</name>
    <dbReference type="NCBI Taxonomy" id="861788"/>
    <lineage>
        <taxon>Eukaryota</taxon>
        <taxon>Metazoa</taxon>
        <taxon>Chordata</taxon>
        <taxon>Craniata</taxon>
        <taxon>Vertebrata</taxon>
        <taxon>Euteleostomi</taxon>
        <taxon>Actinopterygii</taxon>
        <taxon>Neopterygii</taxon>
        <taxon>Teleostei</taxon>
        <taxon>Protacanthopterygii</taxon>
        <taxon>Salmoniformes</taxon>
        <taxon>Salmonidae</taxon>
        <taxon>Coregoninae</taxon>
        <taxon>Coregonus</taxon>
    </lineage>
</organism>
<dbReference type="Pfam" id="PF01284">
    <property type="entry name" value="MARVEL"/>
    <property type="match status" value="1"/>
</dbReference>
<evidence type="ECO:0000256" key="6">
    <source>
        <dbReference type="PROSITE-ProRule" id="PRU00581"/>
    </source>
</evidence>
<feature type="transmembrane region" description="Helical" evidence="8">
    <location>
        <begin position="111"/>
        <end position="135"/>
    </location>
</feature>
<evidence type="ECO:0000256" key="3">
    <source>
        <dbReference type="ARBA" id="ARBA00022692"/>
    </source>
</evidence>
<dbReference type="Proteomes" id="UP001356427">
    <property type="component" value="Unassembled WGS sequence"/>
</dbReference>
<dbReference type="GO" id="GO:0031594">
    <property type="term" value="C:neuromuscular junction"/>
    <property type="evidence" value="ECO:0007669"/>
    <property type="project" value="TreeGrafter"/>
</dbReference>
<evidence type="ECO:0000313" key="10">
    <source>
        <dbReference type="EMBL" id="KAK6300897.1"/>
    </source>
</evidence>
<comment type="caution">
    <text evidence="10">The sequence shown here is derived from an EMBL/GenBank/DDBJ whole genome shotgun (WGS) entry which is preliminary data.</text>
</comment>
<evidence type="ECO:0000313" key="11">
    <source>
        <dbReference type="Proteomes" id="UP001356427"/>
    </source>
</evidence>
<feature type="region of interest" description="Disordered" evidence="7">
    <location>
        <begin position="215"/>
        <end position="252"/>
    </location>
</feature>
<sequence length="277" mass="30242">MEETGGVGGASAYGASLAGGGFDFQKFAKQPHTIVRFLSWIFAIVVFACITAEGFVNKAHSHEAHCVFNQNDSACHYAVGIGVIAFLACFGFLLLDAYLPLMSNAQERKYAVLADLGFSGVWTFLWFVCFCLLASQWGRTSDVRGIPQDAARATIAFSFFSIATWGILTYFALGRYRRGVADVTQNIYAEPPPEQHTPYPSTYAPSAYTPTTYSPYPSSAPDDFQQPPFTPTPPNPRGTTNPPTTEGLRGEVSPRMMWLKGDFYPVPGAQLRGRGNS</sequence>
<comment type="subcellular location">
    <subcellularLocation>
        <location evidence="1">Membrane</location>
        <topology evidence="1">Multi-pass membrane protein</topology>
    </subcellularLocation>
</comment>
<dbReference type="GO" id="GO:0030672">
    <property type="term" value="C:synaptic vesicle membrane"/>
    <property type="evidence" value="ECO:0007669"/>
    <property type="project" value="TreeGrafter"/>
</dbReference>
<dbReference type="InterPro" id="IPR016579">
    <property type="entry name" value="Synaptogyrin"/>
</dbReference>
<dbReference type="PANTHER" id="PTHR10838">
    <property type="entry name" value="SYNAPTOGYRIN"/>
    <property type="match status" value="1"/>
</dbReference>
<evidence type="ECO:0000256" key="7">
    <source>
        <dbReference type="SAM" id="MobiDB-lite"/>
    </source>
</evidence>
<keyword evidence="3 6" id="KW-0812">Transmembrane</keyword>
<reference evidence="10 11" key="1">
    <citation type="submission" date="2021-04" db="EMBL/GenBank/DDBJ databases">
        <authorList>
            <person name="De Guttry C."/>
            <person name="Zahm M."/>
            <person name="Klopp C."/>
            <person name="Cabau C."/>
            <person name="Louis A."/>
            <person name="Berthelot C."/>
            <person name="Parey E."/>
            <person name="Roest Crollius H."/>
            <person name="Montfort J."/>
            <person name="Robinson-Rechavi M."/>
            <person name="Bucao C."/>
            <person name="Bouchez O."/>
            <person name="Gislard M."/>
            <person name="Lluch J."/>
            <person name="Milhes M."/>
            <person name="Lampietro C."/>
            <person name="Lopez Roques C."/>
            <person name="Donnadieu C."/>
            <person name="Braasch I."/>
            <person name="Desvignes T."/>
            <person name="Postlethwait J."/>
            <person name="Bobe J."/>
            <person name="Wedekind C."/>
            <person name="Guiguen Y."/>
        </authorList>
    </citation>
    <scope>NUCLEOTIDE SEQUENCE [LARGE SCALE GENOMIC DNA]</scope>
    <source>
        <strain evidence="10">Cs_M1</strain>
        <tissue evidence="10">Blood</tissue>
    </source>
</reference>
<feature type="domain" description="MARVEL" evidence="9">
    <location>
        <begin position="27"/>
        <end position="177"/>
    </location>
</feature>
<evidence type="ECO:0000256" key="5">
    <source>
        <dbReference type="ARBA" id="ARBA00023136"/>
    </source>
</evidence>
<feature type="compositionally biased region" description="Low complexity" evidence="7">
    <location>
        <begin position="215"/>
        <end position="227"/>
    </location>
</feature>
<evidence type="ECO:0000256" key="4">
    <source>
        <dbReference type="ARBA" id="ARBA00022989"/>
    </source>
</evidence>
<keyword evidence="11" id="KW-1185">Reference proteome</keyword>
<dbReference type="EMBL" id="JAGTTL010000027">
    <property type="protein sequence ID" value="KAK6300897.1"/>
    <property type="molecule type" value="Genomic_DNA"/>
</dbReference>
<feature type="transmembrane region" description="Helical" evidence="8">
    <location>
        <begin position="34"/>
        <end position="56"/>
    </location>
</feature>
<gene>
    <name evidence="10" type="ORF">J4Q44_G00289950</name>
</gene>
<evidence type="ECO:0000256" key="8">
    <source>
        <dbReference type="SAM" id="Phobius"/>
    </source>
</evidence>
<comment type="similarity">
    <text evidence="2">Belongs to the synaptogyrin family.</text>
</comment>
<accession>A0AAN8L065</accession>
<evidence type="ECO:0000256" key="2">
    <source>
        <dbReference type="ARBA" id="ARBA00010252"/>
    </source>
</evidence>
<proteinExistence type="inferred from homology"/>
<feature type="transmembrane region" description="Helical" evidence="8">
    <location>
        <begin position="155"/>
        <end position="173"/>
    </location>
</feature>
<evidence type="ECO:0000256" key="1">
    <source>
        <dbReference type="ARBA" id="ARBA00004141"/>
    </source>
</evidence>
<dbReference type="PANTHER" id="PTHR10838:SF33">
    <property type="entry name" value="SYNAPTOGYRIN"/>
    <property type="match status" value="1"/>
</dbReference>
<feature type="transmembrane region" description="Helical" evidence="8">
    <location>
        <begin position="76"/>
        <end position="99"/>
    </location>
</feature>
<dbReference type="PROSITE" id="PS51225">
    <property type="entry name" value="MARVEL"/>
    <property type="match status" value="1"/>
</dbReference>
<dbReference type="InterPro" id="IPR008253">
    <property type="entry name" value="Marvel"/>
</dbReference>
<protein>
    <recommendedName>
        <fullName evidence="9">MARVEL domain-containing protein</fullName>
    </recommendedName>
</protein>
<dbReference type="AlphaFoldDB" id="A0AAN8L065"/>
<name>A0AAN8L065_9TELE</name>
<dbReference type="PIRSF" id="PIRSF011282">
    <property type="entry name" value="Synaptogyrin"/>
    <property type="match status" value="1"/>
</dbReference>
<keyword evidence="5 6" id="KW-0472">Membrane</keyword>
<keyword evidence="4 8" id="KW-1133">Transmembrane helix</keyword>